<dbReference type="InterPro" id="IPR042448">
    <property type="entry name" value="CCNB1IP1"/>
</dbReference>
<evidence type="ECO:0000313" key="4">
    <source>
        <dbReference type="Proteomes" id="UP001497525"/>
    </source>
</evidence>
<name>A0AAV2TCK3_CALDB</name>
<evidence type="ECO:0000256" key="1">
    <source>
        <dbReference type="SAM" id="Coils"/>
    </source>
</evidence>
<evidence type="ECO:0000256" key="2">
    <source>
        <dbReference type="SAM" id="MobiDB-lite"/>
    </source>
</evidence>
<reference evidence="3" key="1">
    <citation type="submission" date="2024-06" db="EMBL/GenBank/DDBJ databases">
        <authorList>
            <person name="Liu X."/>
            <person name="Lenzi L."/>
            <person name="Haldenby T S."/>
            <person name="Uol C."/>
        </authorList>
    </citation>
    <scope>NUCLEOTIDE SEQUENCE</scope>
</reference>
<dbReference type="PANTHER" id="PTHR14305">
    <property type="entry name" value="E3 UBIQUITIN-PROTEIN LIGASE CCNB1IP1"/>
    <property type="match status" value="1"/>
</dbReference>
<comment type="caution">
    <text evidence="3">The sequence shown here is derived from an EMBL/GenBank/DDBJ whole genome shotgun (WGS) entry which is preliminary data.</text>
</comment>
<evidence type="ECO:0008006" key="5">
    <source>
        <dbReference type="Google" id="ProtNLM"/>
    </source>
</evidence>
<dbReference type="AlphaFoldDB" id="A0AAV2TCK3"/>
<gene>
    <name evidence="3" type="ORF">CDAUBV1_LOCUS7071</name>
</gene>
<feature type="coiled-coil region" evidence="1">
    <location>
        <begin position="125"/>
        <end position="166"/>
    </location>
</feature>
<feature type="region of interest" description="Disordered" evidence="2">
    <location>
        <begin position="246"/>
        <end position="267"/>
    </location>
</feature>
<keyword evidence="1" id="KW-0175">Coiled coil</keyword>
<proteinExistence type="predicted"/>
<dbReference type="EMBL" id="CAXLJL010000157">
    <property type="protein sequence ID" value="CAL5133841.1"/>
    <property type="molecule type" value="Genomic_DNA"/>
</dbReference>
<evidence type="ECO:0000313" key="3">
    <source>
        <dbReference type="EMBL" id="CAL5133841.1"/>
    </source>
</evidence>
<protein>
    <recommendedName>
        <fullName evidence="5">RING-type domain-containing protein</fullName>
    </recommendedName>
</protein>
<dbReference type="GO" id="GO:0007131">
    <property type="term" value="P:reciprocal meiotic recombination"/>
    <property type="evidence" value="ECO:0007669"/>
    <property type="project" value="InterPro"/>
</dbReference>
<dbReference type="PANTHER" id="PTHR14305:SF0">
    <property type="entry name" value="E3 UBIQUITIN-PROTEIN LIGASE CCNB1IP1"/>
    <property type="match status" value="1"/>
</dbReference>
<sequence>MLLCNYRKCRQPLRVCAFATSCRHIFCSTHNPMHLKSPEGVVSCPACRMRLKDNYEIMEVDLQPCEQFRNMILMGQSPETIFDVCKRAMDFYHFQKAQELKYYEYINYKLAEKGRSLEVHCKTMISGLEERNHKLQNEKDALIKECEELRDSLVVSSQKLTQLEGELQKLSLSRISDDDRTKSCLEATRARMNMGPITEPRSDETVRSKFPRCSPDSSYASPASFRGCNSFLPFSFKKQFEKGSSVMHSRSELRPSPECLRSQNRTAMESYRNLSRASSKTFF</sequence>
<dbReference type="GO" id="GO:0061630">
    <property type="term" value="F:ubiquitin protein ligase activity"/>
    <property type="evidence" value="ECO:0007669"/>
    <property type="project" value="InterPro"/>
</dbReference>
<dbReference type="GO" id="GO:0000795">
    <property type="term" value="C:synaptonemal complex"/>
    <property type="evidence" value="ECO:0007669"/>
    <property type="project" value="InterPro"/>
</dbReference>
<dbReference type="Proteomes" id="UP001497525">
    <property type="component" value="Unassembled WGS sequence"/>
</dbReference>
<accession>A0AAV2TCK3</accession>
<organism evidence="3 4">
    <name type="scientific">Calicophoron daubneyi</name>
    <name type="common">Rumen fluke</name>
    <name type="synonym">Paramphistomum daubneyi</name>
    <dbReference type="NCBI Taxonomy" id="300641"/>
    <lineage>
        <taxon>Eukaryota</taxon>
        <taxon>Metazoa</taxon>
        <taxon>Spiralia</taxon>
        <taxon>Lophotrochozoa</taxon>
        <taxon>Platyhelminthes</taxon>
        <taxon>Trematoda</taxon>
        <taxon>Digenea</taxon>
        <taxon>Plagiorchiida</taxon>
        <taxon>Pronocephalata</taxon>
        <taxon>Paramphistomoidea</taxon>
        <taxon>Paramphistomidae</taxon>
        <taxon>Calicophoron</taxon>
    </lineage>
</organism>